<dbReference type="Proteomes" id="UP000003081">
    <property type="component" value="Unassembled WGS sequence"/>
</dbReference>
<reference evidence="3 4" key="1">
    <citation type="submission" date="2009-08" db="EMBL/GenBank/DDBJ databases">
        <authorList>
            <person name="Shrivastava S."/>
            <person name="Brinkac L.B."/>
            <person name="Brown J.L."/>
            <person name="Bruce D.B."/>
            <person name="Detter C."/>
            <person name="Green L.D."/>
            <person name="Munk C.A."/>
            <person name="Rogers Y.C."/>
            <person name="Tapia R."/>
            <person name="Sims D.R."/>
            <person name="Smith L.A."/>
            <person name="Smith T.J."/>
            <person name="Sutton G."/>
            <person name="Brettin T."/>
        </authorList>
    </citation>
    <scope>NUCLEOTIDE SEQUENCE [LARGE SCALE GENOMIC DNA]</scope>
    <source>
        <strain evidence="4">E4 str. BoNT E BL5262</strain>
    </source>
</reference>
<dbReference type="SUPFAM" id="SSF52980">
    <property type="entry name" value="Restriction endonuclease-like"/>
    <property type="match status" value="1"/>
</dbReference>
<dbReference type="Gene3D" id="1.10.10.10">
    <property type="entry name" value="Winged helix-like DNA-binding domain superfamily/Winged helix DNA-binding domain"/>
    <property type="match status" value="1"/>
</dbReference>
<feature type="domain" description="TnsA endonuclease N-terminal" evidence="2">
    <location>
        <begin position="73"/>
        <end position="165"/>
    </location>
</feature>
<proteinExistence type="predicted"/>
<accession>C4IEW1</accession>
<dbReference type="InterPro" id="IPR011856">
    <property type="entry name" value="tRNA_endonuc-like_dom_sf"/>
</dbReference>
<dbReference type="Pfam" id="PF08721">
    <property type="entry name" value="Tn7_Tnp_TnsA_C"/>
    <property type="match status" value="1"/>
</dbReference>
<dbReference type="InterPro" id="IPR014832">
    <property type="entry name" value="TnsA_C"/>
</dbReference>
<dbReference type="HOGENOM" id="CLU_076083_0_1_9"/>
<evidence type="ECO:0000259" key="2">
    <source>
        <dbReference type="Pfam" id="PF08722"/>
    </source>
</evidence>
<dbReference type="InterPro" id="IPR036388">
    <property type="entry name" value="WH-like_DNA-bd_sf"/>
</dbReference>
<dbReference type="EMBL" id="ACOM01000004">
    <property type="protein sequence ID" value="EEP55238.1"/>
    <property type="molecule type" value="Genomic_DNA"/>
</dbReference>
<feature type="domain" description="TnsA endonuclease C-terminal" evidence="1">
    <location>
        <begin position="168"/>
        <end position="251"/>
    </location>
</feature>
<name>C4IEW1_CLOBU</name>
<dbReference type="GO" id="GO:0003676">
    <property type="term" value="F:nucleic acid binding"/>
    <property type="evidence" value="ECO:0007669"/>
    <property type="project" value="InterPro"/>
</dbReference>
<evidence type="ECO:0000313" key="4">
    <source>
        <dbReference type="Proteomes" id="UP000003081"/>
    </source>
</evidence>
<dbReference type="RefSeq" id="WP_003410968.1">
    <property type="nucleotide sequence ID" value="NZ_ACOM01000004.1"/>
</dbReference>
<protein>
    <submittedName>
        <fullName evidence="3">Transposase protein A</fullName>
    </submittedName>
</protein>
<gene>
    <name evidence="3" type="primary">tnsA</name>
    <name evidence="3" type="ORF">CLP_3937</name>
</gene>
<comment type="caution">
    <text evidence="3">The sequence shown here is derived from an EMBL/GenBank/DDBJ whole genome shotgun (WGS) entry which is preliminary data.</text>
</comment>
<evidence type="ECO:0000259" key="1">
    <source>
        <dbReference type="Pfam" id="PF08721"/>
    </source>
</evidence>
<dbReference type="InterPro" id="IPR011335">
    <property type="entry name" value="Restrct_endonuc-II-like"/>
</dbReference>
<sequence length="268" mass="31429">MAKRKRGFTKEKYEKWLKENRGSGDGSKYKPWLTIQDVPSIGKCSRLKGIKTNRQHEFFSNNETNYFYIVDFSDNVVDVKEQFPLLPIEETLLIAEELGIKHPTNPNSKEPTVITTDFLLKLRDGTILCRTIKQCNDLTKRQIDKFEIERRYWDKKGISWKVVTERNIDKVMANNIELVYQFYDLQTIKGFEKFNIEQIKELVLDFKKYILGKSIIREKASDFEAQMLLESGCGISIFKHLVITKQIYIDMLTPISVDKEILILEGRN</sequence>
<dbReference type="Pfam" id="PF08722">
    <property type="entry name" value="Tn7_TnsA-like_N"/>
    <property type="match status" value="1"/>
</dbReference>
<dbReference type="eggNOG" id="ENOG502Z9E1">
    <property type="taxonomic scope" value="Bacteria"/>
</dbReference>
<organism evidence="3 4">
    <name type="scientific">Clostridium butyricum E4 str. BoNT E BL5262</name>
    <dbReference type="NCBI Taxonomy" id="632245"/>
    <lineage>
        <taxon>Bacteria</taxon>
        <taxon>Bacillati</taxon>
        <taxon>Bacillota</taxon>
        <taxon>Clostridia</taxon>
        <taxon>Eubacteriales</taxon>
        <taxon>Clostridiaceae</taxon>
        <taxon>Clostridium</taxon>
    </lineage>
</organism>
<dbReference type="Gene3D" id="3.40.1350.10">
    <property type="match status" value="1"/>
</dbReference>
<keyword evidence="4" id="KW-1185">Reference proteome</keyword>
<evidence type="ECO:0000313" key="3">
    <source>
        <dbReference type="EMBL" id="EEP55238.1"/>
    </source>
</evidence>
<dbReference type="AlphaFoldDB" id="C4IEW1"/>
<dbReference type="CDD" id="cd22362">
    <property type="entry name" value="TnsA_endonuclease-like"/>
    <property type="match status" value="1"/>
</dbReference>
<dbReference type="InterPro" id="IPR014833">
    <property type="entry name" value="TnsA_N"/>
</dbReference>